<protein>
    <recommendedName>
        <fullName evidence="3">RND related beta-barrel domain-containing protein</fullName>
    </recommendedName>
</protein>
<organism evidence="4 5">
    <name type="scientific">Papillibacter cinnamivorans DSM 12816</name>
    <dbReference type="NCBI Taxonomy" id="1122930"/>
    <lineage>
        <taxon>Bacteria</taxon>
        <taxon>Bacillati</taxon>
        <taxon>Bacillota</taxon>
        <taxon>Clostridia</taxon>
        <taxon>Eubacteriales</taxon>
        <taxon>Oscillospiraceae</taxon>
        <taxon>Papillibacter</taxon>
    </lineage>
</organism>
<keyword evidence="1" id="KW-0175">Coiled coil</keyword>
<dbReference type="STRING" id="1122930.SAMN02745168_1521"/>
<feature type="coiled-coil region" evidence="1">
    <location>
        <begin position="140"/>
        <end position="191"/>
    </location>
</feature>
<evidence type="ECO:0000256" key="1">
    <source>
        <dbReference type="SAM" id="Coils"/>
    </source>
</evidence>
<evidence type="ECO:0000259" key="3">
    <source>
        <dbReference type="Pfam" id="PF26011"/>
    </source>
</evidence>
<dbReference type="RefSeq" id="WP_084234142.1">
    <property type="nucleotide sequence ID" value="NZ_FWXW01000003.1"/>
</dbReference>
<name>A0A1W2A692_9FIRM</name>
<dbReference type="OrthoDB" id="1955294at2"/>
<dbReference type="InterPro" id="IPR058729">
    <property type="entry name" value="Beta-barrel_RND-rel"/>
</dbReference>
<dbReference type="EMBL" id="FWXW01000003">
    <property type="protein sequence ID" value="SMC55931.1"/>
    <property type="molecule type" value="Genomic_DNA"/>
</dbReference>
<dbReference type="Pfam" id="PF26011">
    <property type="entry name" value="Beta-barrel_RND_rel"/>
    <property type="match status" value="1"/>
</dbReference>
<reference evidence="4 5" key="1">
    <citation type="submission" date="2017-04" db="EMBL/GenBank/DDBJ databases">
        <authorList>
            <person name="Afonso C.L."/>
            <person name="Miller P.J."/>
            <person name="Scott M.A."/>
            <person name="Spackman E."/>
            <person name="Goraichik I."/>
            <person name="Dimitrov K.M."/>
            <person name="Suarez D.L."/>
            <person name="Swayne D.E."/>
        </authorList>
    </citation>
    <scope>NUCLEOTIDE SEQUENCE [LARGE SCALE GENOMIC DNA]</scope>
    <source>
        <strain evidence="4 5">DSM 12816</strain>
    </source>
</reference>
<evidence type="ECO:0000256" key="2">
    <source>
        <dbReference type="SAM" id="Phobius"/>
    </source>
</evidence>
<dbReference type="AlphaFoldDB" id="A0A1W2A692"/>
<keyword evidence="2" id="KW-0472">Membrane</keyword>
<keyword evidence="5" id="KW-1185">Reference proteome</keyword>
<dbReference type="Proteomes" id="UP000192790">
    <property type="component" value="Unassembled WGS sequence"/>
</dbReference>
<keyword evidence="2" id="KW-0812">Transmembrane</keyword>
<sequence>MKQGTLTTKIAMLILFGAVVCYVGFYILQVALSPYKTSLVYEYTAENAVTASGYVVRDEEPVLSDYSIIDIVRDEGERVGKGQAVAVAYKTQEALQRKQQIRTLQLRLEQLEYSEGSSSQAMDSARLDSEIVDEILDIKKSAAKEELSGMEEDVLSLKNLVFRRDSVYNGSDDIQTLIADLESQLSSLQSEASYDTVEIDAAQSGTFSGMVDGYESVLTVDSLSAMTPSQYASIAPAGVDAGAVGKLILGYTWYFVSVLPQEQAALLDSGKTVTVRFSRDMTGDISMKVERIGEAENGSCVVVLSLDKYIAKTTLLRRQTADLIYQSYTGLRVPKQALRLDENGQAGVYCLMGIQAEFKKIAVVYEGENYYLVKPAEKEDGTPADGSMMLRAGDEVIISSQELYDGKVVS</sequence>
<proteinExistence type="predicted"/>
<evidence type="ECO:0000313" key="5">
    <source>
        <dbReference type="Proteomes" id="UP000192790"/>
    </source>
</evidence>
<evidence type="ECO:0000313" key="4">
    <source>
        <dbReference type="EMBL" id="SMC55931.1"/>
    </source>
</evidence>
<feature type="domain" description="RND related beta-barrel" evidence="3">
    <location>
        <begin position="253"/>
        <end position="326"/>
    </location>
</feature>
<accession>A0A1W2A692</accession>
<keyword evidence="2" id="KW-1133">Transmembrane helix</keyword>
<gene>
    <name evidence="4" type="ORF">SAMN02745168_1521</name>
</gene>
<feature type="transmembrane region" description="Helical" evidence="2">
    <location>
        <begin position="12"/>
        <end position="32"/>
    </location>
</feature>